<sequence length="330" mass="37408">MTITLPVQSYTAWKVCLVILHILAICSTIFRVWIQRRTRGLWWDDYLVSLPTTLDMFFCITLFLYPRIEPKAIMMNTTAAGNYWLSLFPSYTVAWLSRICFLLLLARLFPPRHIYRRVPLILAAIFAAIYITLFGLTFPSCDGVHIFVPPSSKKMCKLPPKLNPKLLFAYIAELLSDIILVACPLLMLYKVKLSQPRDKPIVLISLGISAVTFVLVMAIAIIIYGPFVKNISYGIVIYMLGHMTSAVSLIACNMPIVACSAYRYSRRRIDKRRAPTVEMPNPSTLPVPRHATVQCSNQAGTDFAGFSEERLTYDNLTRISMSQSDGYSER</sequence>
<feature type="transmembrane region" description="Helical" evidence="6">
    <location>
        <begin position="201"/>
        <end position="223"/>
    </location>
</feature>
<name>A0A8H5BGG1_9AGAR</name>
<evidence type="ECO:0000256" key="6">
    <source>
        <dbReference type="SAM" id="Phobius"/>
    </source>
</evidence>
<accession>A0A8H5BGG1</accession>
<protein>
    <recommendedName>
        <fullName evidence="7">Rhodopsin domain-containing protein</fullName>
    </recommendedName>
</protein>
<organism evidence="8 9">
    <name type="scientific">Psilocybe cf. subviscida</name>
    <dbReference type="NCBI Taxonomy" id="2480587"/>
    <lineage>
        <taxon>Eukaryota</taxon>
        <taxon>Fungi</taxon>
        <taxon>Dikarya</taxon>
        <taxon>Basidiomycota</taxon>
        <taxon>Agaricomycotina</taxon>
        <taxon>Agaricomycetes</taxon>
        <taxon>Agaricomycetidae</taxon>
        <taxon>Agaricales</taxon>
        <taxon>Agaricineae</taxon>
        <taxon>Strophariaceae</taxon>
        <taxon>Psilocybe</taxon>
    </lineage>
</organism>
<keyword evidence="2 6" id="KW-0812">Transmembrane</keyword>
<feature type="transmembrane region" description="Helical" evidence="6">
    <location>
        <begin position="46"/>
        <end position="65"/>
    </location>
</feature>
<dbReference type="GO" id="GO:0016020">
    <property type="term" value="C:membrane"/>
    <property type="evidence" value="ECO:0007669"/>
    <property type="project" value="UniProtKB-SubCell"/>
</dbReference>
<dbReference type="InterPro" id="IPR049326">
    <property type="entry name" value="Rhodopsin_dom_fungi"/>
</dbReference>
<evidence type="ECO:0000256" key="1">
    <source>
        <dbReference type="ARBA" id="ARBA00004141"/>
    </source>
</evidence>
<feature type="transmembrane region" description="Helical" evidence="6">
    <location>
        <begin position="235"/>
        <end position="262"/>
    </location>
</feature>
<dbReference type="AlphaFoldDB" id="A0A8H5BGG1"/>
<proteinExistence type="inferred from homology"/>
<dbReference type="OrthoDB" id="3229610at2759"/>
<evidence type="ECO:0000256" key="5">
    <source>
        <dbReference type="ARBA" id="ARBA00038359"/>
    </source>
</evidence>
<comment type="subcellular location">
    <subcellularLocation>
        <location evidence="1">Membrane</location>
        <topology evidence="1">Multi-pass membrane protein</topology>
    </subcellularLocation>
</comment>
<reference evidence="8 9" key="1">
    <citation type="journal article" date="2020" name="ISME J.">
        <title>Uncovering the hidden diversity of litter-decomposition mechanisms in mushroom-forming fungi.</title>
        <authorList>
            <person name="Floudas D."/>
            <person name="Bentzer J."/>
            <person name="Ahren D."/>
            <person name="Johansson T."/>
            <person name="Persson P."/>
            <person name="Tunlid A."/>
        </authorList>
    </citation>
    <scope>NUCLEOTIDE SEQUENCE [LARGE SCALE GENOMIC DNA]</scope>
    <source>
        <strain evidence="8 9">CBS 101986</strain>
    </source>
</reference>
<keyword evidence="4 6" id="KW-0472">Membrane</keyword>
<dbReference type="PANTHER" id="PTHR33048">
    <property type="entry name" value="PTH11-LIKE INTEGRAL MEMBRANE PROTEIN (AFU_ORTHOLOGUE AFUA_5G11245)"/>
    <property type="match status" value="1"/>
</dbReference>
<feature type="transmembrane region" description="Helical" evidence="6">
    <location>
        <begin position="12"/>
        <end position="34"/>
    </location>
</feature>
<evidence type="ECO:0000313" key="9">
    <source>
        <dbReference type="Proteomes" id="UP000567179"/>
    </source>
</evidence>
<gene>
    <name evidence="8" type="ORF">D9619_002198</name>
</gene>
<dbReference type="PANTHER" id="PTHR33048:SF47">
    <property type="entry name" value="INTEGRAL MEMBRANE PROTEIN-RELATED"/>
    <property type="match status" value="1"/>
</dbReference>
<feature type="transmembrane region" description="Helical" evidence="6">
    <location>
        <begin position="118"/>
        <end position="138"/>
    </location>
</feature>
<comment type="caution">
    <text evidence="8">The sequence shown here is derived from an EMBL/GenBank/DDBJ whole genome shotgun (WGS) entry which is preliminary data.</text>
</comment>
<feature type="domain" description="Rhodopsin" evidence="7">
    <location>
        <begin position="31"/>
        <end position="257"/>
    </location>
</feature>
<dbReference type="InterPro" id="IPR052337">
    <property type="entry name" value="SAT4-like"/>
</dbReference>
<evidence type="ECO:0000256" key="4">
    <source>
        <dbReference type="ARBA" id="ARBA00023136"/>
    </source>
</evidence>
<keyword evidence="3 6" id="KW-1133">Transmembrane helix</keyword>
<keyword evidence="9" id="KW-1185">Reference proteome</keyword>
<comment type="similarity">
    <text evidence="5">Belongs to the SAT4 family.</text>
</comment>
<feature type="transmembrane region" description="Helical" evidence="6">
    <location>
        <begin position="85"/>
        <end position="106"/>
    </location>
</feature>
<dbReference type="Proteomes" id="UP000567179">
    <property type="component" value="Unassembled WGS sequence"/>
</dbReference>
<dbReference type="Pfam" id="PF20684">
    <property type="entry name" value="Fung_rhodopsin"/>
    <property type="match status" value="1"/>
</dbReference>
<evidence type="ECO:0000256" key="2">
    <source>
        <dbReference type="ARBA" id="ARBA00022692"/>
    </source>
</evidence>
<evidence type="ECO:0000259" key="7">
    <source>
        <dbReference type="Pfam" id="PF20684"/>
    </source>
</evidence>
<evidence type="ECO:0000256" key="3">
    <source>
        <dbReference type="ARBA" id="ARBA00022989"/>
    </source>
</evidence>
<evidence type="ECO:0000313" key="8">
    <source>
        <dbReference type="EMBL" id="KAF5322892.1"/>
    </source>
</evidence>
<dbReference type="EMBL" id="JAACJJ010000028">
    <property type="protein sequence ID" value="KAF5322892.1"/>
    <property type="molecule type" value="Genomic_DNA"/>
</dbReference>
<feature type="transmembrane region" description="Helical" evidence="6">
    <location>
        <begin position="167"/>
        <end position="189"/>
    </location>
</feature>